<proteinExistence type="inferred from homology"/>
<evidence type="ECO:0000313" key="3">
    <source>
        <dbReference type="EMBL" id="PZO47164.1"/>
    </source>
</evidence>
<evidence type="ECO:0000256" key="2">
    <source>
        <dbReference type="SAM" id="Coils"/>
    </source>
</evidence>
<sequence>MTFTVDNIRSLTEFRRHTKDYVGKLRESNLPLVLTVNGEAALVVQNAQAFQDVQTRLQQAEAELQKLKLEALTHDIQVGIDQLDAGEYTTYTEETASTLVDRIKAKGRAQKANA</sequence>
<comment type="caution">
    <text evidence="3">The sequence shown here is derived from an EMBL/GenBank/DDBJ whole genome shotgun (WGS) entry which is preliminary data.</text>
</comment>
<accession>A0A2W4WPU2</accession>
<gene>
    <name evidence="3" type="ORF">DCF15_19395</name>
</gene>
<feature type="coiled-coil region" evidence="2">
    <location>
        <begin position="50"/>
        <end position="77"/>
    </location>
</feature>
<evidence type="ECO:0000313" key="4">
    <source>
        <dbReference type="Proteomes" id="UP000249794"/>
    </source>
</evidence>
<evidence type="ECO:0000256" key="1">
    <source>
        <dbReference type="ARBA" id="ARBA00009981"/>
    </source>
</evidence>
<comment type="similarity">
    <text evidence="1">Belongs to the phD/YefM antitoxin family.</text>
</comment>
<organism evidence="3 4">
    <name type="scientific">Phormidesmis priestleyi</name>
    <dbReference type="NCBI Taxonomy" id="268141"/>
    <lineage>
        <taxon>Bacteria</taxon>
        <taxon>Bacillati</taxon>
        <taxon>Cyanobacteriota</taxon>
        <taxon>Cyanophyceae</taxon>
        <taxon>Leptolyngbyales</taxon>
        <taxon>Leptolyngbyaceae</taxon>
        <taxon>Phormidesmis</taxon>
    </lineage>
</organism>
<dbReference type="InterPro" id="IPR036165">
    <property type="entry name" value="YefM-like_sf"/>
</dbReference>
<dbReference type="AlphaFoldDB" id="A0A2W4WPU2"/>
<reference evidence="4" key="1">
    <citation type="submission" date="2018-04" db="EMBL/GenBank/DDBJ databases">
        <authorList>
            <person name="Cornet L."/>
        </authorList>
    </citation>
    <scope>NUCLEOTIDE SEQUENCE [LARGE SCALE GENOMIC DNA]</scope>
</reference>
<protein>
    <submittedName>
        <fullName evidence="3">Prevent-host-death family protein</fullName>
    </submittedName>
</protein>
<keyword evidence="2" id="KW-0175">Coiled coil</keyword>
<reference evidence="3 4" key="2">
    <citation type="submission" date="2018-06" db="EMBL/GenBank/DDBJ databases">
        <title>Metagenomic assembly of (sub)arctic Cyanobacteria and their associated microbiome from non-axenic cultures.</title>
        <authorList>
            <person name="Baurain D."/>
        </authorList>
    </citation>
    <scope>NUCLEOTIDE SEQUENCE [LARGE SCALE GENOMIC DNA]</scope>
    <source>
        <strain evidence="3">ULC027bin1</strain>
    </source>
</reference>
<name>A0A2W4WPU2_9CYAN</name>
<dbReference type="Proteomes" id="UP000249794">
    <property type="component" value="Unassembled WGS sequence"/>
</dbReference>
<dbReference type="SUPFAM" id="SSF143120">
    <property type="entry name" value="YefM-like"/>
    <property type="match status" value="1"/>
</dbReference>
<dbReference type="EMBL" id="QBMP01000283">
    <property type="protein sequence ID" value="PZO47164.1"/>
    <property type="molecule type" value="Genomic_DNA"/>
</dbReference>